<dbReference type="EMBL" id="CM056743">
    <property type="protein sequence ID" value="KAJ8672369.1"/>
    <property type="molecule type" value="Genomic_DNA"/>
</dbReference>
<comment type="caution">
    <text evidence="1">The sequence shown here is derived from an EMBL/GenBank/DDBJ whole genome shotgun (WGS) entry which is preliminary data.</text>
</comment>
<gene>
    <name evidence="1" type="ORF">QAD02_003628</name>
</gene>
<organism evidence="1 2">
    <name type="scientific">Eretmocerus hayati</name>
    <dbReference type="NCBI Taxonomy" id="131215"/>
    <lineage>
        <taxon>Eukaryota</taxon>
        <taxon>Metazoa</taxon>
        <taxon>Ecdysozoa</taxon>
        <taxon>Arthropoda</taxon>
        <taxon>Hexapoda</taxon>
        <taxon>Insecta</taxon>
        <taxon>Pterygota</taxon>
        <taxon>Neoptera</taxon>
        <taxon>Endopterygota</taxon>
        <taxon>Hymenoptera</taxon>
        <taxon>Apocrita</taxon>
        <taxon>Proctotrupomorpha</taxon>
        <taxon>Chalcidoidea</taxon>
        <taxon>Aphelinidae</taxon>
        <taxon>Aphelininae</taxon>
        <taxon>Eretmocerus</taxon>
    </lineage>
</organism>
<evidence type="ECO:0000313" key="2">
    <source>
        <dbReference type="Proteomes" id="UP001239111"/>
    </source>
</evidence>
<protein>
    <submittedName>
        <fullName evidence="1">Uncharacterized protein</fullName>
    </submittedName>
</protein>
<reference evidence="1" key="1">
    <citation type="submission" date="2023-04" db="EMBL/GenBank/DDBJ databases">
        <title>A chromosome-level genome assembly of the parasitoid wasp Eretmocerus hayati.</title>
        <authorList>
            <person name="Zhong Y."/>
            <person name="Liu S."/>
            <person name="Liu Y."/>
        </authorList>
    </citation>
    <scope>NUCLEOTIDE SEQUENCE</scope>
    <source>
        <strain evidence="1">ZJU_SS_LIU_2023</strain>
    </source>
</reference>
<proteinExistence type="predicted"/>
<evidence type="ECO:0000313" key="1">
    <source>
        <dbReference type="EMBL" id="KAJ8672369.1"/>
    </source>
</evidence>
<dbReference type="Proteomes" id="UP001239111">
    <property type="component" value="Chromosome 3"/>
</dbReference>
<name>A0ACC2NM86_9HYME</name>
<accession>A0ACC2NM86</accession>
<sequence>MALFYWIELKNGSVHVVPGIWLRRLDPEQVPMVVAWPTRVRAEQSGDSADSGLGSSPHGRFNERQDIDEPSHKKRKFSLSEDEPADDGNQFDLSERGSTVSKAPIAKLCLIVRLAPDYRNERSEVVANLVFELPADMHDEIMSKVILEVMPEAEQEADNTQGDDHPLSSGTCELA</sequence>
<keyword evidence="2" id="KW-1185">Reference proteome</keyword>